<evidence type="ECO:0000313" key="2">
    <source>
        <dbReference type="Proteomes" id="UP000243459"/>
    </source>
</evidence>
<dbReference type="EMBL" id="CM007390">
    <property type="protein sequence ID" value="ONK56481.1"/>
    <property type="molecule type" value="Genomic_DNA"/>
</dbReference>
<name>A0A5P1E1L0_ASPOF</name>
<reference evidence="2" key="1">
    <citation type="journal article" date="2017" name="Nat. Commun.">
        <title>The asparagus genome sheds light on the origin and evolution of a young Y chromosome.</title>
        <authorList>
            <person name="Harkess A."/>
            <person name="Zhou J."/>
            <person name="Xu C."/>
            <person name="Bowers J.E."/>
            <person name="Van der Hulst R."/>
            <person name="Ayyampalayam S."/>
            <person name="Mercati F."/>
            <person name="Riccardi P."/>
            <person name="McKain M.R."/>
            <person name="Kakrana A."/>
            <person name="Tang H."/>
            <person name="Ray J."/>
            <person name="Groenendijk J."/>
            <person name="Arikit S."/>
            <person name="Mathioni S.M."/>
            <person name="Nakano M."/>
            <person name="Shan H."/>
            <person name="Telgmann-Rauber A."/>
            <person name="Kanno A."/>
            <person name="Yue Z."/>
            <person name="Chen H."/>
            <person name="Li W."/>
            <person name="Chen Y."/>
            <person name="Xu X."/>
            <person name="Zhang Y."/>
            <person name="Luo S."/>
            <person name="Chen H."/>
            <person name="Gao J."/>
            <person name="Mao Z."/>
            <person name="Pires J.C."/>
            <person name="Luo M."/>
            <person name="Kudrna D."/>
            <person name="Wing R.A."/>
            <person name="Meyers B.C."/>
            <person name="Yi K."/>
            <person name="Kong H."/>
            <person name="Lavrijsen P."/>
            <person name="Sunseri F."/>
            <person name="Falavigna A."/>
            <person name="Ye Y."/>
            <person name="Leebens-Mack J.H."/>
            <person name="Chen G."/>
        </authorList>
    </citation>
    <scope>NUCLEOTIDE SEQUENCE [LARGE SCALE GENOMIC DNA]</scope>
    <source>
        <strain evidence="2">cv. DH0086</strain>
    </source>
</reference>
<evidence type="ECO:0000313" key="1">
    <source>
        <dbReference type="EMBL" id="ONK56481.1"/>
    </source>
</evidence>
<dbReference type="AlphaFoldDB" id="A0A5P1E1L0"/>
<accession>A0A5P1E1L0</accession>
<protein>
    <submittedName>
        <fullName evidence="1">Uncharacterized protein</fullName>
    </submittedName>
</protein>
<dbReference type="Proteomes" id="UP000243459">
    <property type="component" value="Chromosome 10"/>
</dbReference>
<dbReference type="Gramene" id="ONK56481">
    <property type="protein sequence ID" value="ONK56481"/>
    <property type="gene ID" value="A4U43_C10F9160"/>
</dbReference>
<organism evidence="1 2">
    <name type="scientific">Asparagus officinalis</name>
    <name type="common">Garden asparagus</name>
    <dbReference type="NCBI Taxonomy" id="4686"/>
    <lineage>
        <taxon>Eukaryota</taxon>
        <taxon>Viridiplantae</taxon>
        <taxon>Streptophyta</taxon>
        <taxon>Embryophyta</taxon>
        <taxon>Tracheophyta</taxon>
        <taxon>Spermatophyta</taxon>
        <taxon>Magnoliopsida</taxon>
        <taxon>Liliopsida</taxon>
        <taxon>Asparagales</taxon>
        <taxon>Asparagaceae</taxon>
        <taxon>Asparagoideae</taxon>
        <taxon>Asparagus</taxon>
    </lineage>
</organism>
<proteinExistence type="predicted"/>
<sequence length="97" mass="11230">MILRLQPTGLLTLWRRVEKVKADLVYLRRSIKDVCQEFFKAQDSVKVNVLEKEEMASKLDVVKKSLPHSKAENDEVTHRCTQVKMKRDETCESGISP</sequence>
<gene>
    <name evidence="1" type="ORF">A4U43_C10F9160</name>
</gene>
<keyword evidence="2" id="KW-1185">Reference proteome</keyword>